<gene>
    <name evidence="1" type="ORF">METZ01_LOCUS379128</name>
</gene>
<name>A0A382TW39_9ZZZZ</name>
<evidence type="ECO:0000313" key="1">
    <source>
        <dbReference type="EMBL" id="SVD26274.1"/>
    </source>
</evidence>
<sequence>MFKQRKPFDFFTAPGRISLGLLTLGIAVTAWGGPEPVAPAPGNETAPVWINNSVLVETPHVNAVRVENRGVIEAATPDEVPFYFFNTQYFTNSGSIRIYKDFDYR</sequence>
<dbReference type="EMBL" id="UINC01139619">
    <property type="protein sequence ID" value="SVD26274.1"/>
    <property type="molecule type" value="Genomic_DNA"/>
</dbReference>
<feature type="non-terminal residue" evidence="1">
    <location>
        <position position="105"/>
    </location>
</feature>
<proteinExistence type="predicted"/>
<organism evidence="1">
    <name type="scientific">marine metagenome</name>
    <dbReference type="NCBI Taxonomy" id="408172"/>
    <lineage>
        <taxon>unclassified sequences</taxon>
        <taxon>metagenomes</taxon>
        <taxon>ecological metagenomes</taxon>
    </lineage>
</organism>
<accession>A0A382TW39</accession>
<reference evidence="1" key="1">
    <citation type="submission" date="2018-05" db="EMBL/GenBank/DDBJ databases">
        <authorList>
            <person name="Lanie J.A."/>
            <person name="Ng W.-L."/>
            <person name="Kazmierczak K.M."/>
            <person name="Andrzejewski T.M."/>
            <person name="Davidsen T.M."/>
            <person name="Wayne K.J."/>
            <person name="Tettelin H."/>
            <person name="Glass J.I."/>
            <person name="Rusch D."/>
            <person name="Podicherti R."/>
            <person name="Tsui H.-C.T."/>
            <person name="Winkler M.E."/>
        </authorList>
    </citation>
    <scope>NUCLEOTIDE SEQUENCE</scope>
</reference>
<protein>
    <submittedName>
        <fullName evidence="1">Uncharacterized protein</fullName>
    </submittedName>
</protein>
<dbReference type="AlphaFoldDB" id="A0A382TW39"/>